<dbReference type="STRING" id="316056.RPC_4485"/>
<dbReference type="InterPro" id="IPR021333">
    <property type="entry name" value="DUF2946"/>
</dbReference>
<organism evidence="2">
    <name type="scientific">Rhodopseudomonas palustris (strain BisB18)</name>
    <dbReference type="NCBI Taxonomy" id="316056"/>
    <lineage>
        <taxon>Bacteria</taxon>
        <taxon>Pseudomonadati</taxon>
        <taxon>Pseudomonadota</taxon>
        <taxon>Alphaproteobacteria</taxon>
        <taxon>Hyphomicrobiales</taxon>
        <taxon>Nitrobacteraceae</taxon>
        <taxon>Rhodopseudomonas</taxon>
    </lineage>
</organism>
<accession>Q20XX8</accession>
<dbReference type="eggNOG" id="ENOG502ZE22">
    <property type="taxonomic scope" value="Bacteria"/>
</dbReference>
<gene>
    <name evidence="2" type="ordered locus">RPC_4485</name>
</gene>
<dbReference type="EMBL" id="CP000301">
    <property type="protein sequence ID" value="ABD90008.1"/>
    <property type="molecule type" value="Genomic_DNA"/>
</dbReference>
<evidence type="ECO:0000313" key="2">
    <source>
        <dbReference type="EMBL" id="ABD90008.1"/>
    </source>
</evidence>
<evidence type="ECO:0000256" key="1">
    <source>
        <dbReference type="SAM" id="Phobius"/>
    </source>
</evidence>
<feature type="transmembrane region" description="Helical" evidence="1">
    <location>
        <begin position="12"/>
        <end position="36"/>
    </location>
</feature>
<keyword evidence="1" id="KW-0812">Transmembrane</keyword>
<keyword evidence="1" id="KW-1133">Transmembrane helix</keyword>
<dbReference type="HOGENOM" id="CLU_147164_0_0_5"/>
<keyword evidence="1" id="KW-0472">Membrane</keyword>
<dbReference type="KEGG" id="rpc:RPC_4485"/>
<sequence length="127" mass="12783">MGKSRQTHAVGLTASFIAAYALVLNVVLSSLLLAALSPTAQVASAAICVTHPDQTTGVPGDDKPTGIAVVHCPACIGNHAPGAPPAIASFAITRIAVAIEAVVPAANDRRPRQVAAGHRARAPPQLS</sequence>
<evidence type="ECO:0008006" key="3">
    <source>
        <dbReference type="Google" id="ProtNLM"/>
    </source>
</evidence>
<proteinExistence type="predicted"/>
<name>Q20XX8_RHOPB</name>
<dbReference type="RefSeq" id="WP_011474888.1">
    <property type="nucleotide sequence ID" value="NC_007925.1"/>
</dbReference>
<protein>
    <recommendedName>
        <fullName evidence="3">DUF2946 domain-containing protein</fullName>
    </recommendedName>
</protein>
<dbReference type="AlphaFoldDB" id="Q20XX8"/>
<reference evidence="2" key="1">
    <citation type="submission" date="2006-03" db="EMBL/GenBank/DDBJ databases">
        <title>Complete sequence of Rhodopseudomonas palustris BisB18.</title>
        <authorList>
            <consortium name="US DOE Joint Genome Institute"/>
            <person name="Copeland A."/>
            <person name="Lucas S."/>
            <person name="Lapidus A."/>
            <person name="Barry K."/>
            <person name="Detter J.C."/>
            <person name="Glavina del Rio T."/>
            <person name="Hammon N."/>
            <person name="Israni S."/>
            <person name="Dalin E."/>
            <person name="Tice H."/>
            <person name="Pitluck S."/>
            <person name="Chain P."/>
            <person name="Malfatti S."/>
            <person name="Shin M."/>
            <person name="Vergez L."/>
            <person name="Schmutz J."/>
            <person name="Larimer F."/>
            <person name="Land M."/>
            <person name="Hauser L."/>
            <person name="Pelletier D.A."/>
            <person name="Kyrpides N."/>
            <person name="Anderson I."/>
            <person name="Oda Y."/>
            <person name="Harwood C.S."/>
            <person name="Richardson P."/>
        </authorList>
    </citation>
    <scope>NUCLEOTIDE SEQUENCE [LARGE SCALE GENOMIC DNA]</scope>
    <source>
        <strain evidence="2">BisB18</strain>
    </source>
</reference>
<dbReference type="Pfam" id="PF11162">
    <property type="entry name" value="DUF2946"/>
    <property type="match status" value="1"/>
</dbReference>